<accession>A0A1W1CLP7</accession>
<dbReference type="GO" id="GO:1990904">
    <property type="term" value="C:ribonucleoprotein complex"/>
    <property type="evidence" value="ECO:0007669"/>
    <property type="project" value="UniProtKB-KW"/>
</dbReference>
<dbReference type="Pfam" id="PF00453">
    <property type="entry name" value="Ribosomal_L20"/>
    <property type="match status" value="1"/>
</dbReference>
<dbReference type="GO" id="GO:0006412">
    <property type="term" value="P:translation"/>
    <property type="evidence" value="ECO:0007669"/>
    <property type="project" value="InterPro"/>
</dbReference>
<proteinExistence type="inferred from homology"/>
<dbReference type="FunFam" id="1.10.1900.20:FF:000001">
    <property type="entry name" value="50S ribosomal protein L20"/>
    <property type="match status" value="1"/>
</dbReference>
<keyword evidence="3" id="KW-0694">RNA-binding</keyword>
<dbReference type="InterPro" id="IPR049946">
    <property type="entry name" value="RIBOSOMAL_L20_CS"/>
</dbReference>
<dbReference type="PRINTS" id="PR00062">
    <property type="entry name" value="RIBOSOMALL20"/>
</dbReference>
<dbReference type="PROSITE" id="PS00937">
    <property type="entry name" value="RIBOSOMAL_L20"/>
    <property type="match status" value="1"/>
</dbReference>
<dbReference type="PANTHER" id="PTHR10986">
    <property type="entry name" value="39S RIBOSOMAL PROTEIN L20"/>
    <property type="match status" value="1"/>
</dbReference>
<dbReference type="SUPFAM" id="SSF74731">
    <property type="entry name" value="Ribosomal protein L20"/>
    <property type="match status" value="1"/>
</dbReference>
<name>A0A1W1CLP7_9ZZZZ</name>
<keyword evidence="5" id="KW-0687">Ribonucleoprotein</keyword>
<evidence type="ECO:0000256" key="4">
    <source>
        <dbReference type="ARBA" id="ARBA00022980"/>
    </source>
</evidence>
<dbReference type="GO" id="GO:0005840">
    <property type="term" value="C:ribosome"/>
    <property type="evidence" value="ECO:0007669"/>
    <property type="project" value="UniProtKB-KW"/>
</dbReference>
<dbReference type="CDD" id="cd07026">
    <property type="entry name" value="Ribosomal_L20"/>
    <property type="match status" value="1"/>
</dbReference>
<dbReference type="GO" id="GO:0003735">
    <property type="term" value="F:structural constituent of ribosome"/>
    <property type="evidence" value="ECO:0007669"/>
    <property type="project" value="InterPro"/>
</dbReference>
<sequence>MRAKTGVVRTRRHKKLLKQARGFYSGRRKHFRKAKEQLERSLVYAYRDRRQKKRDFRRLWITRINAATRLNGMNYSTFMHGLKLANIELDRKILADMAMNAPESFTKVADASKVALAK</sequence>
<dbReference type="HAMAP" id="MF_00382">
    <property type="entry name" value="Ribosomal_bL20"/>
    <property type="match status" value="1"/>
</dbReference>
<evidence type="ECO:0000256" key="3">
    <source>
        <dbReference type="ARBA" id="ARBA00022884"/>
    </source>
</evidence>
<evidence type="ECO:0000256" key="2">
    <source>
        <dbReference type="ARBA" id="ARBA00022730"/>
    </source>
</evidence>
<comment type="similarity">
    <text evidence="1">Belongs to the bacterial ribosomal protein bL20 family.</text>
</comment>
<dbReference type="NCBIfam" id="TIGR01032">
    <property type="entry name" value="rplT_bact"/>
    <property type="match status" value="1"/>
</dbReference>
<keyword evidence="2" id="KW-0699">rRNA-binding</keyword>
<keyword evidence="4 6" id="KW-0689">Ribosomal protein</keyword>
<dbReference type="InterPro" id="IPR035566">
    <property type="entry name" value="Ribosomal_protein_bL20_C"/>
</dbReference>
<dbReference type="EMBL" id="FPHM01000099">
    <property type="protein sequence ID" value="SFV66632.1"/>
    <property type="molecule type" value="Genomic_DNA"/>
</dbReference>
<dbReference type="Gene3D" id="1.10.1900.20">
    <property type="entry name" value="Ribosomal protein L20"/>
    <property type="match status" value="1"/>
</dbReference>
<gene>
    <name evidence="6" type="ORF">MNB_SV-13-1141</name>
</gene>
<evidence type="ECO:0000313" key="6">
    <source>
        <dbReference type="EMBL" id="SFV66632.1"/>
    </source>
</evidence>
<dbReference type="AlphaFoldDB" id="A0A1W1CLP7"/>
<organism evidence="6">
    <name type="scientific">hydrothermal vent metagenome</name>
    <dbReference type="NCBI Taxonomy" id="652676"/>
    <lineage>
        <taxon>unclassified sequences</taxon>
        <taxon>metagenomes</taxon>
        <taxon>ecological metagenomes</taxon>
    </lineage>
</organism>
<reference evidence="6" key="1">
    <citation type="submission" date="2016-10" db="EMBL/GenBank/DDBJ databases">
        <authorList>
            <person name="de Groot N.N."/>
        </authorList>
    </citation>
    <scope>NUCLEOTIDE SEQUENCE</scope>
</reference>
<dbReference type="InterPro" id="IPR005813">
    <property type="entry name" value="Ribosomal_bL20"/>
</dbReference>
<evidence type="ECO:0000256" key="5">
    <source>
        <dbReference type="ARBA" id="ARBA00023274"/>
    </source>
</evidence>
<dbReference type="Gene3D" id="6.10.160.10">
    <property type="match status" value="1"/>
</dbReference>
<dbReference type="GO" id="GO:0019843">
    <property type="term" value="F:rRNA binding"/>
    <property type="evidence" value="ECO:0007669"/>
    <property type="project" value="UniProtKB-KW"/>
</dbReference>
<evidence type="ECO:0000256" key="1">
    <source>
        <dbReference type="ARBA" id="ARBA00007698"/>
    </source>
</evidence>
<protein>
    <submittedName>
        <fullName evidence="6">LSU ribosomal protein L20p</fullName>
    </submittedName>
</protein>